<feature type="domain" description="HTH tetR-type" evidence="5">
    <location>
        <begin position="16"/>
        <end position="57"/>
    </location>
</feature>
<keyword evidence="4" id="KW-0804">Transcription</keyword>
<evidence type="ECO:0000259" key="6">
    <source>
        <dbReference type="Pfam" id="PF13977"/>
    </source>
</evidence>
<keyword evidence="1" id="KW-0678">Repressor</keyword>
<accession>A0A561SL16</accession>
<dbReference type="InterPro" id="IPR050109">
    <property type="entry name" value="HTH-type_TetR-like_transc_reg"/>
</dbReference>
<dbReference type="InterPro" id="IPR036271">
    <property type="entry name" value="Tet_transcr_reg_TetR-rel_C_sf"/>
</dbReference>
<evidence type="ECO:0000256" key="3">
    <source>
        <dbReference type="ARBA" id="ARBA00023125"/>
    </source>
</evidence>
<evidence type="ECO:0000259" key="5">
    <source>
        <dbReference type="Pfam" id="PF00440"/>
    </source>
</evidence>
<dbReference type="InterPro" id="IPR001647">
    <property type="entry name" value="HTH_TetR"/>
</dbReference>
<dbReference type="PANTHER" id="PTHR30055">
    <property type="entry name" value="HTH-TYPE TRANSCRIPTIONAL REGULATOR RUTR"/>
    <property type="match status" value="1"/>
</dbReference>
<dbReference type="InterPro" id="IPR039538">
    <property type="entry name" value="BetI_C"/>
</dbReference>
<dbReference type="Pfam" id="PF13977">
    <property type="entry name" value="TetR_C_6"/>
    <property type="match status" value="1"/>
</dbReference>
<evidence type="ECO:0000256" key="2">
    <source>
        <dbReference type="ARBA" id="ARBA00023015"/>
    </source>
</evidence>
<dbReference type="InterPro" id="IPR009057">
    <property type="entry name" value="Homeodomain-like_sf"/>
</dbReference>
<feature type="domain" description="BetI-type transcriptional repressor C-terminal" evidence="6">
    <location>
        <begin position="86"/>
        <end position="195"/>
    </location>
</feature>
<dbReference type="AlphaFoldDB" id="A0A561SL16"/>
<dbReference type="Gene3D" id="1.10.357.10">
    <property type="entry name" value="Tetracycline Repressor, domain 2"/>
    <property type="match status" value="1"/>
</dbReference>
<dbReference type="SUPFAM" id="SSF48498">
    <property type="entry name" value="Tetracyclin repressor-like, C-terminal domain"/>
    <property type="match status" value="1"/>
</dbReference>
<dbReference type="PANTHER" id="PTHR30055:SF234">
    <property type="entry name" value="HTH-TYPE TRANSCRIPTIONAL REGULATOR BETI"/>
    <property type="match status" value="1"/>
</dbReference>
<keyword evidence="8" id="KW-1185">Reference proteome</keyword>
<dbReference type="SUPFAM" id="SSF46689">
    <property type="entry name" value="Homeodomain-like"/>
    <property type="match status" value="1"/>
</dbReference>
<evidence type="ECO:0000313" key="8">
    <source>
        <dbReference type="Proteomes" id="UP000321261"/>
    </source>
</evidence>
<name>A0A561SL16_9PSEU</name>
<dbReference type="GO" id="GO:0000976">
    <property type="term" value="F:transcription cis-regulatory region binding"/>
    <property type="evidence" value="ECO:0007669"/>
    <property type="project" value="TreeGrafter"/>
</dbReference>
<protein>
    <submittedName>
        <fullName evidence="7">TetR family transcriptional regulator</fullName>
    </submittedName>
</protein>
<dbReference type="EMBL" id="VIWU01000001">
    <property type="protein sequence ID" value="TWF75540.1"/>
    <property type="molecule type" value="Genomic_DNA"/>
</dbReference>
<gene>
    <name evidence="7" type="ORF">FHX44_111424</name>
</gene>
<dbReference type="Proteomes" id="UP000321261">
    <property type="component" value="Unassembled WGS sequence"/>
</dbReference>
<keyword evidence="2" id="KW-0805">Transcription regulation</keyword>
<dbReference type="GO" id="GO:0003700">
    <property type="term" value="F:DNA-binding transcription factor activity"/>
    <property type="evidence" value="ECO:0007669"/>
    <property type="project" value="TreeGrafter"/>
</dbReference>
<comment type="caution">
    <text evidence="7">The sequence shown here is derived from an EMBL/GenBank/DDBJ whole genome shotgun (WGS) entry which is preliminary data.</text>
</comment>
<evidence type="ECO:0000313" key="7">
    <source>
        <dbReference type="EMBL" id="TWF75540.1"/>
    </source>
</evidence>
<evidence type="ECO:0000256" key="4">
    <source>
        <dbReference type="ARBA" id="ARBA00023163"/>
    </source>
</evidence>
<dbReference type="RefSeq" id="WP_170308804.1">
    <property type="nucleotide sequence ID" value="NZ_VIWU01000001.1"/>
</dbReference>
<proteinExistence type="predicted"/>
<reference evidence="7 8" key="1">
    <citation type="submission" date="2019-06" db="EMBL/GenBank/DDBJ databases">
        <title>Sequencing the genomes of 1000 actinobacteria strains.</title>
        <authorList>
            <person name="Klenk H.-P."/>
        </authorList>
    </citation>
    <scope>NUCLEOTIDE SEQUENCE [LARGE SCALE GENOMIC DNA]</scope>
    <source>
        <strain evidence="7 8">DSM 45671</strain>
    </source>
</reference>
<evidence type="ECO:0000256" key="1">
    <source>
        <dbReference type="ARBA" id="ARBA00022491"/>
    </source>
</evidence>
<dbReference type="Pfam" id="PF00440">
    <property type="entry name" value="TetR_N"/>
    <property type="match status" value="1"/>
</dbReference>
<organism evidence="7 8">
    <name type="scientific">Pseudonocardia hierapolitana</name>
    <dbReference type="NCBI Taxonomy" id="1128676"/>
    <lineage>
        <taxon>Bacteria</taxon>
        <taxon>Bacillati</taxon>
        <taxon>Actinomycetota</taxon>
        <taxon>Actinomycetes</taxon>
        <taxon>Pseudonocardiales</taxon>
        <taxon>Pseudonocardiaceae</taxon>
        <taxon>Pseudonocardia</taxon>
    </lineage>
</organism>
<keyword evidence="3" id="KW-0238">DNA-binding</keyword>
<sequence length="203" mass="21602">MPKKVDHEAQRRRIAEALWRVVGRGGFEAVSMRDVAAEAGLSSAQHYFASKDEMLRYALEHMVEGAARRIHDRVAGAGGNASPGAVLKDVITEVLLSGEQYRDQARVWAGYVGKAAVESQSARLYQKVYTELGDIVADLLRAARDAGEVSAALDPRGAAVSLLALADGLTLHVLVGLRSHEEALAALTAHLDGLLRAAGGAPR</sequence>